<comment type="caution">
    <text evidence="3">The sequence shown here is derived from an EMBL/GenBank/DDBJ whole genome shotgun (WGS) entry which is preliminary data.</text>
</comment>
<sequence length="411" mass="41202">MFHSARAGGARSGLTLVATTSLALILVAPTAVSEAETSASDDAPGVVLLVNKSVPGFGPALPVDPISPTGSEGNIAVISTLGVAEPEAEAAEHEGEVGAGSAVLPIDPPLAERLTAEGHTVTLVDLGIALPAAPATLATIPAEVLSLPGDAADGDGGGASMTRMSTVVTIPLSGSYSFAIEGGGDARLTVDGIDVSPGFAPAAISAAVEVMGAATTALLVIDGALPVDHTQLIAAITDVQPRTIVVLDARSDPRLVDWVDAPAAILHVPPESTDALSVIDGTAQPSSTLDAPILRPAEEPGDVDGDGAVVEQELIFAEGHGLFYPDDAETESGVPAEEPNEAPEESPGEQQEPAEETTAAAHRARRPRAARAGARALAGLAAETPRGGARTCPCVGRPSRSIRFCAACTVS</sequence>
<evidence type="ECO:0000256" key="1">
    <source>
        <dbReference type="SAM" id="MobiDB-lite"/>
    </source>
</evidence>
<feature type="region of interest" description="Disordered" evidence="1">
    <location>
        <begin position="282"/>
        <end position="305"/>
    </location>
</feature>
<accession>A0A542YJS2</accession>
<evidence type="ECO:0000256" key="2">
    <source>
        <dbReference type="SAM" id="SignalP"/>
    </source>
</evidence>
<name>A0A542YJS2_9MICO</name>
<dbReference type="EMBL" id="VFOM01000001">
    <property type="protein sequence ID" value="TQL48319.1"/>
    <property type="molecule type" value="Genomic_DNA"/>
</dbReference>
<dbReference type="Proteomes" id="UP000317998">
    <property type="component" value="Unassembled WGS sequence"/>
</dbReference>
<reference evidence="3 4" key="1">
    <citation type="submission" date="2019-06" db="EMBL/GenBank/DDBJ databases">
        <title>Sequencing the genomes of 1000 actinobacteria strains.</title>
        <authorList>
            <person name="Klenk H.-P."/>
        </authorList>
    </citation>
    <scope>NUCLEOTIDE SEQUENCE [LARGE SCALE GENOMIC DNA]</scope>
    <source>
        <strain evidence="3 4">DSM 26477</strain>
    </source>
</reference>
<keyword evidence="2" id="KW-0732">Signal</keyword>
<evidence type="ECO:0000313" key="4">
    <source>
        <dbReference type="Proteomes" id="UP000317998"/>
    </source>
</evidence>
<organism evidence="3 4">
    <name type="scientific">Homoserinimonas aerilata</name>
    <dbReference type="NCBI Taxonomy" id="1162970"/>
    <lineage>
        <taxon>Bacteria</taxon>
        <taxon>Bacillati</taxon>
        <taxon>Actinomycetota</taxon>
        <taxon>Actinomycetes</taxon>
        <taxon>Micrococcales</taxon>
        <taxon>Microbacteriaceae</taxon>
        <taxon>Homoserinimonas</taxon>
    </lineage>
</organism>
<feature type="compositionally biased region" description="Acidic residues" evidence="1">
    <location>
        <begin position="338"/>
        <end position="355"/>
    </location>
</feature>
<feature type="signal peptide" evidence="2">
    <location>
        <begin position="1"/>
        <end position="33"/>
    </location>
</feature>
<keyword evidence="4" id="KW-1185">Reference proteome</keyword>
<proteinExistence type="predicted"/>
<protein>
    <recommendedName>
        <fullName evidence="5">PA14 domain-containing protein</fullName>
    </recommendedName>
</protein>
<feature type="compositionally biased region" description="Low complexity" evidence="1">
    <location>
        <begin position="370"/>
        <end position="382"/>
    </location>
</feature>
<feature type="region of interest" description="Disordered" evidence="1">
    <location>
        <begin position="325"/>
        <end position="391"/>
    </location>
</feature>
<feature type="chain" id="PRO_5022020083" description="PA14 domain-containing protein" evidence="2">
    <location>
        <begin position="34"/>
        <end position="411"/>
    </location>
</feature>
<evidence type="ECO:0000313" key="3">
    <source>
        <dbReference type="EMBL" id="TQL48319.1"/>
    </source>
</evidence>
<evidence type="ECO:0008006" key="5">
    <source>
        <dbReference type="Google" id="ProtNLM"/>
    </source>
</evidence>
<dbReference type="AlphaFoldDB" id="A0A542YJS2"/>
<gene>
    <name evidence="3" type="ORF">FB562_1410</name>
</gene>
<dbReference type="RefSeq" id="WP_141880440.1">
    <property type="nucleotide sequence ID" value="NZ_VFOM01000001.1"/>
</dbReference>